<evidence type="ECO:0000313" key="2">
    <source>
        <dbReference type="Proteomes" id="UP000663193"/>
    </source>
</evidence>
<gene>
    <name evidence="1" type="ORF">JI435_401910</name>
</gene>
<reference evidence="2" key="1">
    <citation type="journal article" date="2021" name="BMC Genomics">
        <title>Chromosome-level genome assembly and manually-curated proteome of model necrotroph Parastagonospora nodorum Sn15 reveals a genome-wide trove of candidate effector homologs, and redundancy of virulence-related functions within an accessory chromosome.</title>
        <authorList>
            <person name="Bertazzoni S."/>
            <person name="Jones D.A.B."/>
            <person name="Phan H.T."/>
            <person name="Tan K.-C."/>
            <person name="Hane J.K."/>
        </authorList>
    </citation>
    <scope>NUCLEOTIDE SEQUENCE [LARGE SCALE GENOMIC DNA]</scope>
    <source>
        <strain evidence="2">SN15 / ATCC MYA-4574 / FGSC 10173)</strain>
    </source>
</reference>
<keyword evidence="2" id="KW-1185">Reference proteome</keyword>
<dbReference type="AlphaFoldDB" id="A0A7U2ES54"/>
<evidence type="ECO:0000313" key="1">
    <source>
        <dbReference type="EMBL" id="QRC92080.1"/>
    </source>
</evidence>
<dbReference type="EMBL" id="CP069024">
    <property type="protein sequence ID" value="QRC92080.1"/>
    <property type="molecule type" value="Genomic_DNA"/>
</dbReference>
<dbReference type="Proteomes" id="UP000663193">
    <property type="component" value="Chromosome 2"/>
</dbReference>
<name>A0A7U2ES54_PHANO</name>
<proteinExistence type="predicted"/>
<accession>A0A7U2ES54</accession>
<dbReference type="VEuPathDB" id="FungiDB:JI435_401910"/>
<protein>
    <submittedName>
        <fullName evidence="1">Uncharacterized protein</fullName>
    </submittedName>
</protein>
<organism evidence="1 2">
    <name type="scientific">Phaeosphaeria nodorum (strain SN15 / ATCC MYA-4574 / FGSC 10173)</name>
    <name type="common">Glume blotch fungus</name>
    <name type="synonym">Parastagonospora nodorum</name>
    <dbReference type="NCBI Taxonomy" id="321614"/>
    <lineage>
        <taxon>Eukaryota</taxon>
        <taxon>Fungi</taxon>
        <taxon>Dikarya</taxon>
        <taxon>Ascomycota</taxon>
        <taxon>Pezizomycotina</taxon>
        <taxon>Dothideomycetes</taxon>
        <taxon>Pleosporomycetidae</taxon>
        <taxon>Pleosporales</taxon>
        <taxon>Pleosporineae</taxon>
        <taxon>Phaeosphaeriaceae</taxon>
        <taxon>Parastagonospora</taxon>
    </lineage>
</organism>
<sequence length="74" mass="8685">MFGDQDHAAWHDNERLMSVRFEGERWRDNCVNIPVMAQITPVRPLRSKDLSLGVAIAVIDFPRDFFCECDVRYK</sequence>